<evidence type="ECO:0000256" key="2">
    <source>
        <dbReference type="ARBA" id="ARBA00022741"/>
    </source>
</evidence>
<dbReference type="AlphaFoldDB" id="A0A067P521"/>
<feature type="region of interest" description="Disordered" evidence="7">
    <location>
        <begin position="121"/>
        <end position="147"/>
    </location>
</feature>
<dbReference type="FunFam" id="3.40.50.300:FF:000692">
    <property type="entry name" value="Guanine nucleotide-binding protein subunit alpha"/>
    <property type="match status" value="1"/>
</dbReference>
<dbReference type="GO" id="GO:0005834">
    <property type="term" value="C:heterotrimeric G-protein complex"/>
    <property type="evidence" value="ECO:0007669"/>
    <property type="project" value="TreeGrafter"/>
</dbReference>
<gene>
    <name evidence="8" type="ORF">JAAARDRAFT_63399</name>
</gene>
<evidence type="ECO:0000313" key="9">
    <source>
        <dbReference type="Proteomes" id="UP000027265"/>
    </source>
</evidence>
<dbReference type="Pfam" id="PF00503">
    <property type="entry name" value="G-alpha"/>
    <property type="match status" value="1"/>
</dbReference>
<dbReference type="InterPro" id="IPR001019">
    <property type="entry name" value="Gprotein_alpha_su"/>
</dbReference>
<dbReference type="PANTHER" id="PTHR10218">
    <property type="entry name" value="GTP-BINDING PROTEIN ALPHA SUBUNIT"/>
    <property type="match status" value="1"/>
</dbReference>
<dbReference type="GO" id="GO:0001664">
    <property type="term" value="F:G protein-coupled receptor binding"/>
    <property type="evidence" value="ECO:0007669"/>
    <property type="project" value="TreeGrafter"/>
</dbReference>
<evidence type="ECO:0008006" key="10">
    <source>
        <dbReference type="Google" id="ProtNLM"/>
    </source>
</evidence>
<dbReference type="GO" id="GO:0031683">
    <property type="term" value="F:G-protein beta/gamma-subunit complex binding"/>
    <property type="evidence" value="ECO:0007669"/>
    <property type="project" value="InterPro"/>
</dbReference>
<dbReference type="GO" id="GO:0005525">
    <property type="term" value="F:GTP binding"/>
    <property type="evidence" value="ECO:0007669"/>
    <property type="project" value="UniProtKB-KW"/>
</dbReference>
<dbReference type="PROSITE" id="PS51882">
    <property type="entry name" value="G_ALPHA"/>
    <property type="match status" value="1"/>
</dbReference>
<keyword evidence="3 5" id="KW-0342">GTP-binding</keyword>
<dbReference type="InterPro" id="IPR027417">
    <property type="entry name" value="P-loop_NTPase"/>
</dbReference>
<dbReference type="GO" id="GO:0005737">
    <property type="term" value="C:cytoplasm"/>
    <property type="evidence" value="ECO:0007669"/>
    <property type="project" value="TreeGrafter"/>
</dbReference>
<dbReference type="SUPFAM" id="SSF52540">
    <property type="entry name" value="P-loop containing nucleoside triphosphate hydrolases"/>
    <property type="match status" value="1"/>
</dbReference>
<keyword evidence="4" id="KW-0807">Transducer</keyword>
<evidence type="ECO:0000256" key="6">
    <source>
        <dbReference type="PIRSR" id="PIRSR601019-2"/>
    </source>
</evidence>
<dbReference type="PANTHER" id="PTHR10218:SF360">
    <property type="entry name" value="GUANINE NUCLEOTIDE-BINDING PROTEIN SUBUNIT ALPHA HOMOLOG"/>
    <property type="match status" value="1"/>
</dbReference>
<dbReference type="STRING" id="933084.A0A067P521"/>
<dbReference type="OrthoDB" id="5817230at2759"/>
<evidence type="ECO:0000256" key="4">
    <source>
        <dbReference type="ARBA" id="ARBA00023224"/>
    </source>
</evidence>
<dbReference type="EMBL" id="KL197768">
    <property type="protein sequence ID" value="KDQ49993.1"/>
    <property type="molecule type" value="Genomic_DNA"/>
</dbReference>
<evidence type="ECO:0000256" key="7">
    <source>
        <dbReference type="SAM" id="MobiDB-lite"/>
    </source>
</evidence>
<proteinExistence type="predicted"/>
<keyword evidence="9" id="KW-1185">Reference proteome</keyword>
<feature type="region of interest" description="Disordered" evidence="7">
    <location>
        <begin position="1"/>
        <end position="38"/>
    </location>
</feature>
<accession>A0A067P521</accession>
<keyword evidence="6" id="KW-0460">Magnesium</keyword>
<feature type="binding site" evidence="5">
    <location>
        <begin position="394"/>
        <end position="397"/>
    </location>
    <ligand>
        <name>GTP</name>
        <dbReference type="ChEBI" id="CHEBI:37565"/>
    </ligand>
</feature>
<name>A0A067P521_9AGAM</name>
<evidence type="ECO:0000256" key="5">
    <source>
        <dbReference type="PIRSR" id="PIRSR601019-1"/>
    </source>
</evidence>
<organism evidence="8 9">
    <name type="scientific">Jaapia argillacea MUCL 33604</name>
    <dbReference type="NCBI Taxonomy" id="933084"/>
    <lineage>
        <taxon>Eukaryota</taxon>
        <taxon>Fungi</taxon>
        <taxon>Dikarya</taxon>
        <taxon>Basidiomycota</taxon>
        <taxon>Agaricomycotina</taxon>
        <taxon>Agaricomycetes</taxon>
        <taxon>Agaricomycetidae</taxon>
        <taxon>Jaapiales</taxon>
        <taxon>Jaapiaceae</taxon>
        <taxon>Jaapia</taxon>
    </lineage>
</organism>
<keyword evidence="1 6" id="KW-0479">Metal-binding</keyword>
<sequence length="483" mass="54741">MGRTSPDANDPFHHFTAPPPDETPEERSTREKREAEAKRISDEIDEILKGERLALKKGKKPIKVLLLGQSESGKSTTLKNFQIAYAREGWKAERASWRAVVQLNLVKSVIVILNALEEEMAGHHETQSSDPEDEDRESPQPTLAPVQFTEKHQLLKLRLRPLRRIEADLRRALGAASDDIESPSAPLTASPFDSPRRPEFCVRSWKGALERNDHVKSATSSRGSNLGHGNSLDSDEATDVIAECREDMKALWQDEIVRHLLGSRKMRMENSAGFFLNDIDRIATRSYSPNDDDVVRARLRTLGVQEHRLTFEEGPETGREWVIYDVGGSRTMRAAWVPFFDDVNAIIFLAPVSCFDERLVEDPRVNRLEDTFLLWKSIVSSPLLAKATIVLFMNKCDILHSKLKSGIMVKKYMPSYGDRDNSTNTVIKYLRTKFKDMQKQYSPQPRAFYGYATTCTDTKATTATLESVRDGILRDHLKQADLV</sequence>
<dbReference type="InParanoid" id="A0A067P521"/>
<reference evidence="9" key="1">
    <citation type="journal article" date="2014" name="Proc. Natl. Acad. Sci. U.S.A.">
        <title>Extensive sampling of basidiomycete genomes demonstrates inadequacy of the white-rot/brown-rot paradigm for wood decay fungi.</title>
        <authorList>
            <person name="Riley R."/>
            <person name="Salamov A.A."/>
            <person name="Brown D.W."/>
            <person name="Nagy L.G."/>
            <person name="Floudas D."/>
            <person name="Held B.W."/>
            <person name="Levasseur A."/>
            <person name="Lombard V."/>
            <person name="Morin E."/>
            <person name="Otillar R."/>
            <person name="Lindquist E.A."/>
            <person name="Sun H."/>
            <person name="LaButti K.M."/>
            <person name="Schmutz J."/>
            <person name="Jabbour D."/>
            <person name="Luo H."/>
            <person name="Baker S.E."/>
            <person name="Pisabarro A.G."/>
            <person name="Walton J.D."/>
            <person name="Blanchette R.A."/>
            <person name="Henrissat B."/>
            <person name="Martin F."/>
            <person name="Cullen D."/>
            <person name="Hibbett D.S."/>
            <person name="Grigoriev I.V."/>
        </authorList>
    </citation>
    <scope>NUCLEOTIDE SEQUENCE [LARGE SCALE GENOMIC DNA]</scope>
    <source>
        <strain evidence="9">MUCL 33604</strain>
    </source>
</reference>
<dbReference type="SMART" id="SM00275">
    <property type="entry name" value="G_alpha"/>
    <property type="match status" value="1"/>
</dbReference>
<feature type="binding site" evidence="6">
    <location>
        <position position="301"/>
    </location>
    <ligand>
        <name>Mg(2+)</name>
        <dbReference type="ChEBI" id="CHEBI:18420"/>
    </ligand>
</feature>
<evidence type="ECO:0000256" key="3">
    <source>
        <dbReference type="ARBA" id="ARBA00023134"/>
    </source>
</evidence>
<evidence type="ECO:0000256" key="1">
    <source>
        <dbReference type="ARBA" id="ARBA00022723"/>
    </source>
</evidence>
<evidence type="ECO:0000313" key="8">
    <source>
        <dbReference type="EMBL" id="KDQ49993.1"/>
    </source>
</evidence>
<keyword evidence="2 5" id="KW-0547">Nucleotide-binding</keyword>
<dbReference type="PRINTS" id="PR00318">
    <property type="entry name" value="GPROTEINA"/>
</dbReference>
<dbReference type="GO" id="GO:0046872">
    <property type="term" value="F:metal ion binding"/>
    <property type="evidence" value="ECO:0007669"/>
    <property type="project" value="UniProtKB-KW"/>
</dbReference>
<dbReference type="SUPFAM" id="SSF47895">
    <property type="entry name" value="Transducin (alpha subunit), insertion domain"/>
    <property type="match status" value="1"/>
</dbReference>
<dbReference type="InterPro" id="IPR011025">
    <property type="entry name" value="GproteinA_insert"/>
</dbReference>
<feature type="compositionally biased region" description="Basic and acidic residues" evidence="7">
    <location>
        <begin position="25"/>
        <end position="38"/>
    </location>
</feature>
<dbReference type="Proteomes" id="UP000027265">
    <property type="component" value="Unassembled WGS sequence"/>
</dbReference>
<dbReference type="Gene3D" id="3.40.50.300">
    <property type="entry name" value="P-loop containing nucleotide triphosphate hydrolases"/>
    <property type="match status" value="2"/>
</dbReference>
<dbReference type="GO" id="GO:0003924">
    <property type="term" value="F:GTPase activity"/>
    <property type="evidence" value="ECO:0007669"/>
    <property type="project" value="InterPro"/>
</dbReference>
<dbReference type="GO" id="GO:0007188">
    <property type="term" value="P:adenylate cyclase-modulating G protein-coupled receptor signaling pathway"/>
    <property type="evidence" value="ECO:0007669"/>
    <property type="project" value="TreeGrafter"/>
</dbReference>
<protein>
    <recommendedName>
        <fullName evidence="10">G-alpha-domain-containing protein</fullName>
    </recommendedName>
</protein>
<dbReference type="HOGENOM" id="CLU_014184_1_1_1"/>